<feature type="transmembrane region" description="Helical" evidence="1">
    <location>
        <begin position="132"/>
        <end position="152"/>
    </location>
</feature>
<evidence type="ECO:0000256" key="1">
    <source>
        <dbReference type="SAM" id="Phobius"/>
    </source>
</evidence>
<feature type="transmembrane region" description="Helical" evidence="1">
    <location>
        <begin position="65"/>
        <end position="85"/>
    </location>
</feature>
<name>A0ABR7CZG4_9BACT</name>
<reference evidence="2 3" key="1">
    <citation type="submission" date="2020-08" db="EMBL/GenBank/DDBJ databases">
        <title>Genome public.</title>
        <authorList>
            <person name="Liu C."/>
            <person name="Sun Q."/>
        </authorList>
    </citation>
    <scope>NUCLEOTIDE SEQUENCE [LARGE SCALE GENOMIC DNA]</scope>
    <source>
        <strain evidence="2 3">NSJ-56</strain>
    </source>
</reference>
<evidence type="ECO:0000313" key="2">
    <source>
        <dbReference type="EMBL" id="MBC5621062.1"/>
    </source>
</evidence>
<sequence length="340" mass="38326">MVIRSAAGKPLFGDVIQRKRYFYAMLMILLMIGVAEWLGEKEIIFPEMAALTIGMWIVDKRVWQVRRLLVVVLMTLGAAAGVCIVRYSPLPLIGNLALAFSCAAIGLTLTRSTLVPLVSACMLPVLLGTESWVYPLAVLVMSLIVICGQWWMERKELRTMVEFVPAERGRGERLQRWSLLLVNMLAVAWLAIYTTNLYFILPPLIVTYVEFANSKAGFRDRPVQVLLVLFVAAILGVTFQFIGHYYFGIPEFIVAFMIFVCLFTLFEFLGKFFAPAGAVALIPMIIPREGLLWLPLQVLVGAAMFIGLAMICFQRCLAWPRAQLIVCLIPPFIRDLRKRI</sequence>
<feature type="transmembrane region" description="Helical" evidence="1">
    <location>
        <begin position="254"/>
        <end position="286"/>
    </location>
</feature>
<protein>
    <submittedName>
        <fullName evidence="2">HPP family protein</fullName>
    </submittedName>
</protein>
<evidence type="ECO:0000313" key="3">
    <source>
        <dbReference type="Proteomes" id="UP000646484"/>
    </source>
</evidence>
<organism evidence="2 3">
    <name type="scientific">Butyricimonas hominis</name>
    <dbReference type="NCBI Taxonomy" id="2763032"/>
    <lineage>
        <taxon>Bacteria</taxon>
        <taxon>Pseudomonadati</taxon>
        <taxon>Bacteroidota</taxon>
        <taxon>Bacteroidia</taxon>
        <taxon>Bacteroidales</taxon>
        <taxon>Odoribacteraceae</taxon>
        <taxon>Butyricimonas</taxon>
    </lineage>
</organism>
<accession>A0ABR7CZG4</accession>
<feature type="transmembrane region" description="Helical" evidence="1">
    <location>
        <begin position="177"/>
        <end position="201"/>
    </location>
</feature>
<feature type="transmembrane region" description="Helical" evidence="1">
    <location>
        <begin position="292"/>
        <end position="313"/>
    </location>
</feature>
<feature type="transmembrane region" description="Helical" evidence="1">
    <location>
        <begin position="92"/>
        <end position="112"/>
    </location>
</feature>
<keyword evidence="3" id="KW-1185">Reference proteome</keyword>
<comment type="caution">
    <text evidence="2">The sequence shown here is derived from an EMBL/GenBank/DDBJ whole genome shotgun (WGS) entry which is preliminary data.</text>
</comment>
<keyword evidence="1" id="KW-1133">Transmembrane helix</keyword>
<dbReference type="RefSeq" id="WP_186975684.1">
    <property type="nucleotide sequence ID" value="NZ_JACOOH010000003.1"/>
</dbReference>
<keyword evidence="1" id="KW-0812">Transmembrane</keyword>
<dbReference type="EMBL" id="JACOOH010000003">
    <property type="protein sequence ID" value="MBC5621062.1"/>
    <property type="molecule type" value="Genomic_DNA"/>
</dbReference>
<keyword evidence="1" id="KW-0472">Membrane</keyword>
<gene>
    <name evidence="2" type="ORF">H8S64_08125</name>
</gene>
<proteinExistence type="predicted"/>
<dbReference type="Proteomes" id="UP000646484">
    <property type="component" value="Unassembled WGS sequence"/>
</dbReference>
<feature type="transmembrane region" description="Helical" evidence="1">
    <location>
        <begin position="221"/>
        <end position="242"/>
    </location>
</feature>
<feature type="transmembrane region" description="Helical" evidence="1">
    <location>
        <begin position="21"/>
        <end position="39"/>
    </location>
</feature>